<evidence type="ECO:0000256" key="3">
    <source>
        <dbReference type="ARBA" id="ARBA00022763"/>
    </source>
</evidence>
<keyword evidence="1" id="KW-0540">Nuclease</keyword>
<evidence type="ECO:0000313" key="7">
    <source>
        <dbReference type="EMBL" id="MFC4827599.1"/>
    </source>
</evidence>
<keyword evidence="2 7" id="KW-0255">Endonuclease</keyword>
<evidence type="ECO:0000256" key="2">
    <source>
        <dbReference type="ARBA" id="ARBA00022759"/>
    </source>
</evidence>
<evidence type="ECO:0000256" key="5">
    <source>
        <dbReference type="ARBA" id="ARBA00023204"/>
    </source>
</evidence>
<organism evidence="7 8">
    <name type="scientific">Agromyces aurantiacus</name>
    <dbReference type="NCBI Taxonomy" id="165814"/>
    <lineage>
        <taxon>Bacteria</taxon>
        <taxon>Bacillati</taxon>
        <taxon>Actinomycetota</taxon>
        <taxon>Actinomycetes</taxon>
        <taxon>Micrococcales</taxon>
        <taxon>Microbacteriaceae</taxon>
        <taxon>Agromyces</taxon>
    </lineage>
</organism>
<keyword evidence="3" id="KW-0227">DNA damage</keyword>
<dbReference type="NCBIfam" id="TIGR00632">
    <property type="entry name" value="vsr"/>
    <property type="match status" value="1"/>
</dbReference>
<name>A0ABV9R0Z6_9MICO</name>
<accession>A0ABV9R0Z6</accession>
<dbReference type="SUPFAM" id="SSF52980">
    <property type="entry name" value="Restriction endonuclease-like"/>
    <property type="match status" value="1"/>
</dbReference>
<keyword evidence="4" id="KW-0378">Hydrolase</keyword>
<evidence type="ECO:0000313" key="8">
    <source>
        <dbReference type="Proteomes" id="UP001595960"/>
    </source>
</evidence>
<gene>
    <name evidence="7" type="ORF">ACFPER_02285</name>
</gene>
<evidence type="ECO:0000256" key="1">
    <source>
        <dbReference type="ARBA" id="ARBA00022722"/>
    </source>
</evidence>
<protein>
    <submittedName>
        <fullName evidence="7">Very short patch repair endonuclease</fullName>
    </submittedName>
</protein>
<comment type="caution">
    <text evidence="7">The sequence shown here is derived from an EMBL/GenBank/DDBJ whole genome shotgun (WGS) entry which is preliminary data.</text>
</comment>
<dbReference type="EMBL" id="JBHSJC010000001">
    <property type="protein sequence ID" value="MFC4827599.1"/>
    <property type="molecule type" value="Genomic_DNA"/>
</dbReference>
<sequence>MSWASSDGVRKSMVANRRRDSGPELLVRKRLFAAGLRYRVDYAPLGGRRRADIVFTRRRVAVFIDGCFWHGCPVHATIPKRNTDYWAPKLLRNIERDRETDRALHSAGWTVLRYWEHEDVDAVAASVIEAVRGAAASGHNGAH</sequence>
<dbReference type="RefSeq" id="WP_204395647.1">
    <property type="nucleotide sequence ID" value="NZ_JAFBBW010000001.1"/>
</dbReference>
<dbReference type="GO" id="GO:0004519">
    <property type="term" value="F:endonuclease activity"/>
    <property type="evidence" value="ECO:0007669"/>
    <property type="project" value="UniProtKB-KW"/>
</dbReference>
<keyword evidence="8" id="KW-1185">Reference proteome</keyword>
<evidence type="ECO:0000256" key="4">
    <source>
        <dbReference type="ARBA" id="ARBA00022801"/>
    </source>
</evidence>
<dbReference type="CDD" id="cd00221">
    <property type="entry name" value="Vsr"/>
    <property type="match status" value="1"/>
</dbReference>
<proteinExistence type="inferred from homology"/>
<evidence type="ECO:0000256" key="6">
    <source>
        <dbReference type="ARBA" id="ARBA00029466"/>
    </source>
</evidence>
<keyword evidence="5" id="KW-0234">DNA repair</keyword>
<dbReference type="InterPro" id="IPR011335">
    <property type="entry name" value="Restrct_endonuc-II-like"/>
</dbReference>
<dbReference type="InterPro" id="IPR004603">
    <property type="entry name" value="DNA_mismatch_endonuc_vsr"/>
</dbReference>
<reference evidence="8" key="1">
    <citation type="journal article" date="2019" name="Int. J. Syst. Evol. Microbiol.">
        <title>The Global Catalogue of Microorganisms (GCM) 10K type strain sequencing project: providing services to taxonomists for standard genome sequencing and annotation.</title>
        <authorList>
            <consortium name="The Broad Institute Genomics Platform"/>
            <consortium name="The Broad Institute Genome Sequencing Center for Infectious Disease"/>
            <person name="Wu L."/>
            <person name="Ma J."/>
        </authorList>
    </citation>
    <scope>NUCLEOTIDE SEQUENCE [LARGE SCALE GENOMIC DNA]</scope>
    <source>
        <strain evidence="8">CGMCC 1.12192</strain>
    </source>
</reference>
<dbReference type="Proteomes" id="UP001595960">
    <property type="component" value="Unassembled WGS sequence"/>
</dbReference>
<dbReference type="Gene3D" id="3.40.960.10">
    <property type="entry name" value="VSR Endonuclease"/>
    <property type="match status" value="1"/>
</dbReference>
<comment type="similarity">
    <text evidence="6">Belongs to the Vsr family.</text>
</comment>
<dbReference type="Pfam" id="PF03852">
    <property type="entry name" value="Vsr"/>
    <property type="match status" value="1"/>
</dbReference>